<evidence type="ECO:0000259" key="1">
    <source>
        <dbReference type="SMART" id="SM00754"/>
    </source>
</evidence>
<feature type="domain" description="CHRD" evidence="1">
    <location>
        <begin position="42"/>
        <end position="157"/>
    </location>
</feature>
<evidence type="ECO:0000313" key="2">
    <source>
        <dbReference type="EMBL" id="RXF69085.1"/>
    </source>
</evidence>
<reference evidence="2 3" key="1">
    <citation type="submission" date="2018-12" db="EMBL/GenBank/DDBJ databases">
        <title>The Draft Genome Sequence of the Soil Bacterium Pedobacter tournemirensis R1.</title>
        <authorList>
            <person name="He J."/>
        </authorList>
    </citation>
    <scope>NUCLEOTIDE SEQUENCE [LARGE SCALE GENOMIC DNA]</scope>
    <source>
        <strain evidence="2 3">R1</strain>
    </source>
</reference>
<protein>
    <submittedName>
        <fullName evidence="2">CHRD domain-containing protein</fullName>
    </submittedName>
</protein>
<name>A0A4Q0M7U3_9SPHI</name>
<sequence length="160" mass="17872">MHRDREFVIGRYIFIFLVATGVLSCLKEDETTHETRLKAPARTYSVTARIDNKEAGNDSQATGILKGKYDERTKVLSFSISFEGVETRAIRFKKGARGSAGSLVWNIAANENGSYKTPVSGQKVLTALQERELLKGGWFVTIDSELRSPEIRGFITLKIK</sequence>
<dbReference type="Pfam" id="PF07452">
    <property type="entry name" value="CHRD"/>
    <property type="match status" value="1"/>
</dbReference>
<comment type="caution">
    <text evidence="2">The sequence shown here is derived from an EMBL/GenBank/DDBJ whole genome shotgun (WGS) entry which is preliminary data.</text>
</comment>
<dbReference type="SMART" id="SM00754">
    <property type="entry name" value="CHRD"/>
    <property type="match status" value="1"/>
</dbReference>
<accession>A0A4Q0M7U3</accession>
<organism evidence="2 3">
    <name type="scientific">Arcticibacter tournemirensis</name>
    <dbReference type="NCBI Taxonomy" id="699437"/>
    <lineage>
        <taxon>Bacteria</taxon>
        <taxon>Pseudomonadati</taxon>
        <taxon>Bacteroidota</taxon>
        <taxon>Sphingobacteriia</taxon>
        <taxon>Sphingobacteriales</taxon>
        <taxon>Sphingobacteriaceae</taxon>
        <taxon>Arcticibacter</taxon>
    </lineage>
</organism>
<dbReference type="InterPro" id="IPR010895">
    <property type="entry name" value="CHRD"/>
</dbReference>
<dbReference type="AlphaFoldDB" id="A0A4Q0M7U3"/>
<gene>
    <name evidence="2" type="ORF">EKH83_13095</name>
</gene>
<dbReference type="RefSeq" id="WP_128769893.1">
    <property type="nucleotide sequence ID" value="NZ_RXOC01000008.1"/>
</dbReference>
<evidence type="ECO:0000313" key="3">
    <source>
        <dbReference type="Proteomes" id="UP000290848"/>
    </source>
</evidence>
<dbReference type="PROSITE" id="PS51257">
    <property type="entry name" value="PROKAR_LIPOPROTEIN"/>
    <property type="match status" value="1"/>
</dbReference>
<proteinExistence type="predicted"/>
<dbReference type="EMBL" id="RXOC01000008">
    <property type="protein sequence ID" value="RXF69085.1"/>
    <property type="molecule type" value="Genomic_DNA"/>
</dbReference>
<dbReference type="Proteomes" id="UP000290848">
    <property type="component" value="Unassembled WGS sequence"/>
</dbReference>